<dbReference type="GO" id="GO:0031956">
    <property type="term" value="F:medium-chain fatty acid-CoA ligase activity"/>
    <property type="evidence" value="ECO:0007669"/>
    <property type="project" value="TreeGrafter"/>
</dbReference>
<dbReference type="RefSeq" id="WP_193489465.1">
    <property type="nucleotide sequence ID" value="NZ_BAAAMC010000055.1"/>
</dbReference>
<dbReference type="PANTHER" id="PTHR43201:SF32">
    <property type="entry name" value="2-SUCCINYLBENZOATE--COA LIGASE, CHLOROPLASTIC_PEROXISOMAL"/>
    <property type="match status" value="1"/>
</dbReference>
<dbReference type="Gene3D" id="3.40.50.12780">
    <property type="entry name" value="N-terminal domain of ligase-like"/>
    <property type="match status" value="1"/>
</dbReference>
<dbReference type="SUPFAM" id="SSF56801">
    <property type="entry name" value="Acetyl-CoA synthetase-like"/>
    <property type="match status" value="1"/>
</dbReference>
<dbReference type="GO" id="GO:0006631">
    <property type="term" value="P:fatty acid metabolic process"/>
    <property type="evidence" value="ECO:0007669"/>
    <property type="project" value="TreeGrafter"/>
</dbReference>
<evidence type="ECO:0000313" key="3">
    <source>
        <dbReference type="Proteomes" id="UP000465241"/>
    </source>
</evidence>
<keyword evidence="3" id="KW-1185">Reference proteome</keyword>
<dbReference type="InterPro" id="IPR045851">
    <property type="entry name" value="AMP-bd_C_sf"/>
</dbReference>
<name>A0A7I9WM00_9MYCO</name>
<dbReference type="Gene3D" id="3.30.300.30">
    <property type="match status" value="1"/>
</dbReference>
<protein>
    <submittedName>
        <fullName evidence="2">Malonyl-CoA synthase</fullName>
    </submittedName>
</protein>
<comment type="caution">
    <text evidence="2">The sequence shown here is derived from an EMBL/GenBank/DDBJ whole genome shotgun (WGS) entry which is preliminary data.</text>
</comment>
<accession>A0A7I9WM00</accession>
<dbReference type="PANTHER" id="PTHR43201">
    <property type="entry name" value="ACYL-COA SYNTHETASE"/>
    <property type="match status" value="1"/>
</dbReference>
<feature type="domain" description="AMP-dependent synthetase/ligase" evidence="1">
    <location>
        <begin position="31"/>
        <end position="369"/>
    </location>
</feature>
<dbReference type="CDD" id="cd04433">
    <property type="entry name" value="AFD_class_I"/>
    <property type="match status" value="1"/>
</dbReference>
<evidence type="ECO:0000313" key="2">
    <source>
        <dbReference type="EMBL" id="GFG58714.1"/>
    </source>
</evidence>
<dbReference type="AlphaFoldDB" id="A0A7I9WM00"/>
<sequence>MVRTTPKPEGMAMAQYAFSDLLSDSPVRVTATCVIDDGQLSLTGPELLGRITDLRREFSALVGPGEVVCVVMPSSAAYMLVQAALLDLGAIFVAVPSDATHLTAVVSELGSPKWFVYPRHAPSPQHRHADNSGVLSVDMSKLSVRIEQNPTCWTPVSAATESGRVVVATSGSTGRSKLVNLSPLAYWYAGNAIAQVTSIEASDTVLHHLPLQRGAGWLAWGALAAGARNIIEPVRSADFPEALKATGATATFSVSVGLHELVRRDWAASSLPRLRTLYYSSGTVSVDMKHALAERFGGRLIQDYGMTEVPEPLTVLSRGDHLRGLQDRAVLASVGRTLHTDRVRTDRPATANQPAPIWVRSPYMFDGYWGGPRRASQSWYRTDDLGYIDPDGYLFLTGRQSRTVRSGGVSFALSDIQAALESIPAILKAELSVVPDQRFGERVQATVMATDPRLGAAQIKVALAQHVVDARMAAIDITVNSLPTLYDDTKEEP</sequence>
<organism evidence="2 3">
    <name type="scientific">Mycolicibacterium murale</name>
    <dbReference type="NCBI Taxonomy" id="182220"/>
    <lineage>
        <taxon>Bacteria</taxon>
        <taxon>Bacillati</taxon>
        <taxon>Actinomycetota</taxon>
        <taxon>Actinomycetes</taxon>
        <taxon>Mycobacteriales</taxon>
        <taxon>Mycobacteriaceae</taxon>
        <taxon>Mycolicibacterium</taxon>
    </lineage>
</organism>
<gene>
    <name evidence="2" type="ORF">MMUR_28500</name>
</gene>
<dbReference type="InterPro" id="IPR000873">
    <property type="entry name" value="AMP-dep_synth/lig_dom"/>
</dbReference>
<dbReference type="Proteomes" id="UP000465241">
    <property type="component" value="Unassembled WGS sequence"/>
</dbReference>
<dbReference type="InterPro" id="IPR042099">
    <property type="entry name" value="ANL_N_sf"/>
</dbReference>
<evidence type="ECO:0000259" key="1">
    <source>
        <dbReference type="Pfam" id="PF00501"/>
    </source>
</evidence>
<reference evidence="2 3" key="1">
    <citation type="journal article" date="2019" name="Emerg. Microbes Infect.">
        <title>Comprehensive subspecies identification of 175 nontuberculous mycobacteria species based on 7547 genomic profiles.</title>
        <authorList>
            <person name="Matsumoto Y."/>
            <person name="Kinjo T."/>
            <person name="Motooka D."/>
            <person name="Nabeya D."/>
            <person name="Jung N."/>
            <person name="Uechi K."/>
            <person name="Horii T."/>
            <person name="Iida T."/>
            <person name="Fujita J."/>
            <person name="Nakamura S."/>
        </authorList>
    </citation>
    <scope>NUCLEOTIDE SEQUENCE [LARGE SCALE GENOMIC DNA]</scope>
    <source>
        <strain evidence="2 3">JCM 13392</strain>
    </source>
</reference>
<dbReference type="Pfam" id="PF00501">
    <property type="entry name" value="AMP-binding"/>
    <property type="match status" value="1"/>
</dbReference>
<dbReference type="EMBL" id="BLKT01000003">
    <property type="protein sequence ID" value="GFG58714.1"/>
    <property type="molecule type" value="Genomic_DNA"/>
</dbReference>
<proteinExistence type="predicted"/>